<comment type="subcellular location">
    <subcellularLocation>
        <location evidence="2">Cell membrane</location>
    </subcellularLocation>
    <subcellularLocation>
        <location evidence="3">Cell projection</location>
    </subcellularLocation>
    <subcellularLocation>
        <location evidence="1">Membrane</location>
        <topology evidence="1">Single-pass membrane protein</topology>
    </subcellularLocation>
</comment>
<feature type="domain" description="IPT/TIG" evidence="14">
    <location>
        <begin position="1951"/>
        <end position="2034"/>
    </location>
</feature>
<dbReference type="InterPro" id="IPR012334">
    <property type="entry name" value="Pectin_lyas_fold"/>
</dbReference>
<dbReference type="EMBL" id="OV696686">
    <property type="protein sequence ID" value="CAH1226858.1"/>
    <property type="molecule type" value="Genomic_DNA"/>
</dbReference>
<evidence type="ECO:0000259" key="14">
    <source>
        <dbReference type="SMART" id="SM00429"/>
    </source>
</evidence>
<keyword evidence="9" id="KW-0325">Glycoprotein</keyword>
<dbReference type="GO" id="GO:0042995">
    <property type="term" value="C:cell projection"/>
    <property type="evidence" value="ECO:0007669"/>
    <property type="project" value="UniProtKB-SubCell"/>
</dbReference>
<dbReference type="FunFam" id="2.160.20.10:FF:000070">
    <property type="entry name" value="PKHD1 like 1"/>
    <property type="match status" value="1"/>
</dbReference>
<keyword evidence="8 12" id="KW-0472">Membrane</keyword>
<dbReference type="SUPFAM" id="SSF81296">
    <property type="entry name" value="E set domains"/>
    <property type="match status" value="12"/>
</dbReference>
<keyword evidence="5 12" id="KW-0812">Transmembrane</keyword>
<feature type="domain" description="IPT/TIG" evidence="14">
    <location>
        <begin position="1863"/>
        <end position="1947"/>
    </location>
</feature>
<dbReference type="OrthoDB" id="120976at2759"/>
<evidence type="ECO:0000256" key="11">
    <source>
        <dbReference type="SAM" id="MobiDB-lite"/>
    </source>
</evidence>
<feature type="transmembrane region" description="Helical" evidence="12">
    <location>
        <begin position="4271"/>
        <end position="4294"/>
    </location>
</feature>
<keyword evidence="10" id="KW-0966">Cell projection</keyword>
<evidence type="ECO:0000256" key="2">
    <source>
        <dbReference type="ARBA" id="ARBA00004236"/>
    </source>
</evidence>
<reference evidence="16" key="1">
    <citation type="submission" date="2022-01" db="EMBL/GenBank/DDBJ databases">
        <authorList>
            <person name="Braso-Vives M."/>
        </authorList>
    </citation>
    <scope>NUCLEOTIDE SEQUENCE</scope>
</reference>
<evidence type="ECO:0000256" key="1">
    <source>
        <dbReference type="ARBA" id="ARBA00004167"/>
    </source>
</evidence>
<dbReference type="CDD" id="cd00603">
    <property type="entry name" value="IPT_PCSR"/>
    <property type="match status" value="9"/>
</dbReference>
<dbReference type="PANTHER" id="PTHR46769:SF2">
    <property type="entry name" value="FIBROCYSTIN-L ISOFORM 2 PRECURSOR-RELATED"/>
    <property type="match status" value="1"/>
</dbReference>
<evidence type="ECO:0000256" key="8">
    <source>
        <dbReference type="ARBA" id="ARBA00023136"/>
    </source>
</evidence>
<evidence type="ECO:0000256" key="6">
    <source>
        <dbReference type="ARBA" id="ARBA00022729"/>
    </source>
</evidence>
<dbReference type="Pfam" id="PF24606">
    <property type="entry name" value="CEMIP_beta-hel"/>
    <property type="match status" value="2"/>
</dbReference>
<dbReference type="SMART" id="SM00710">
    <property type="entry name" value="PbH1"/>
    <property type="match status" value="11"/>
</dbReference>
<dbReference type="Proteomes" id="UP000838412">
    <property type="component" value="Chromosome 1"/>
</dbReference>
<dbReference type="Gene3D" id="2.60.40.420">
    <property type="entry name" value="Cupredoxins - blue copper proteins"/>
    <property type="match status" value="1"/>
</dbReference>
<evidence type="ECO:0000256" key="9">
    <source>
        <dbReference type="ARBA" id="ARBA00023180"/>
    </source>
</evidence>
<dbReference type="InterPro" id="IPR052387">
    <property type="entry name" value="Fibrocystin"/>
</dbReference>
<dbReference type="SMART" id="SM01225">
    <property type="entry name" value="G8"/>
    <property type="match status" value="2"/>
</dbReference>
<name>A0A8J9YM28_BRALA</name>
<evidence type="ECO:0000256" key="10">
    <source>
        <dbReference type="ARBA" id="ARBA00023273"/>
    </source>
</evidence>
<feature type="domain" description="IPT/TIG" evidence="14">
    <location>
        <begin position="1683"/>
        <end position="1768"/>
    </location>
</feature>
<dbReference type="Pfam" id="PF10162">
    <property type="entry name" value="G8"/>
    <property type="match status" value="2"/>
</dbReference>
<feature type="domain" description="IPT/TIG" evidence="14">
    <location>
        <begin position="1509"/>
        <end position="1596"/>
    </location>
</feature>
<feature type="domain" description="IPT/TIG" evidence="14">
    <location>
        <begin position="901"/>
        <end position="1000"/>
    </location>
</feature>
<dbReference type="InterPro" id="IPR013783">
    <property type="entry name" value="Ig-like_fold"/>
</dbReference>
<dbReference type="SUPFAM" id="SSF49503">
    <property type="entry name" value="Cupredoxins"/>
    <property type="match status" value="1"/>
</dbReference>
<dbReference type="InterPro" id="IPR008972">
    <property type="entry name" value="Cupredoxin"/>
</dbReference>
<dbReference type="SUPFAM" id="SSF51126">
    <property type="entry name" value="Pectin lyase-like"/>
    <property type="match status" value="2"/>
</dbReference>
<keyword evidence="7 12" id="KW-1133">Transmembrane helix</keyword>
<evidence type="ECO:0000256" key="3">
    <source>
        <dbReference type="ARBA" id="ARBA00004316"/>
    </source>
</evidence>
<evidence type="ECO:0000256" key="12">
    <source>
        <dbReference type="SAM" id="Phobius"/>
    </source>
</evidence>
<feature type="region of interest" description="Disordered" evidence="11">
    <location>
        <begin position="1370"/>
        <end position="1403"/>
    </location>
</feature>
<feature type="domain" description="IPT/TIG" evidence="14">
    <location>
        <begin position="1187"/>
        <end position="1275"/>
    </location>
</feature>
<dbReference type="GO" id="GO:0005886">
    <property type="term" value="C:plasma membrane"/>
    <property type="evidence" value="ECO:0007669"/>
    <property type="project" value="UniProtKB-SubCell"/>
</dbReference>
<feature type="domain" description="IPT/TIG" evidence="14">
    <location>
        <begin position="1600"/>
        <end position="1681"/>
    </location>
</feature>
<dbReference type="SMART" id="SM00429">
    <property type="entry name" value="IPT"/>
    <property type="match status" value="10"/>
</dbReference>
<organism evidence="16 17">
    <name type="scientific">Branchiostoma lanceolatum</name>
    <name type="common">Common lancelet</name>
    <name type="synonym">Amphioxus lanceolatum</name>
    <dbReference type="NCBI Taxonomy" id="7740"/>
    <lineage>
        <taxon>Eukaryota</taxon>
        <taxon>Metazoa</taxon>
        <taxon>Chordata</taxon>
        <taxon>Cephalochordata</taxon>
        <taxon>Leptocardii</taxon>
        <taxon>Amphioxiformes</taxon>
        <taxon>Branchiostomatidae</taxon>
        <taxon>Branchiostoma</taxon>
    </lineage>
</organism>
<dbReference type="InterPro" id="IPR014756">
    <property type="entry name" value="Ig_E-set"/>
</dbReference>
<feature type="domain" description="G8" evidence="15">
    <location>
        <begin position="2041"/>
        <end position="2164"/>
    </location>
</feature>
<dbReference type="InterPro" id="IPR019316">
    <property type="entry name" value="G8_domain"/>
</dbReference>
<feature type="chain" id="PRO_5035449428" evidence="13">
    <location>
        <begin position="26"/>
        <end position="4494"/>
    </location>
</feature>
<keyword evidence="4" id="KW-1003">Cell membrane</keyword>
<dbReference type="InterPro" id="IPR006626">
    <property type="entry name" value="PbH1"/>
</dbReference>
<feature type="region of interest" description="Disordered" evidence="11">
    <location>
        <begin position="4374"/>
        <end position="4397"/>
    </location>
</feature>
<evidence type="ECO:0000259" key="15">
    <source>
        <dbReference type="SMART" id="SM01225"/>
    </source>
</evidence>
<evidence type="ECO:0000313" key="17">
    <source>
        <dbReference type="Proteomes" id="UP000838412"/>
    </source>
</evidence>
<evidence type="ECO:0000313" key="16">
    <source>
        <dbReference type="EMBL" id="CAH1226858.1"/>
    </source>
</evidence>
<evidence type="ECO:0000256" key="7">
    <source>
        <dbReference type="ARBA" id="ARBA00022989"/>
    </source>
</evidence>
<feature type="signal peptide" evidence="13">
    <location>
        <begin position="1"/>
        <end position="25"/>
    </location>
</feature>
<keyword evidence="6 13" id="KW-0732">Signal</keyword>
<feature type="domain" description="IPT/TIG" evidence="14">
    <location>
        <begin position="1772"/>
        <end position="1860"/>
    </location>
</feature>
<evidence type="ECO:0000256" key="13">
    <source>
        <dbReference type="SAM" id="SignalP"/>
    </source>
</evidence>
<feature type="domain" description="IPT/TIG" evidence="14">
    <location>
        <begin position="1003"/>
        <end position="1083"/>
    </location>
</feature>
<gene>
    <name evidence="16" type="primary">PKHD1L1</name>
    <name evidence="16" type="ORF">BLAG_LOCUS368</name>
</gene>
<proteinExistence type="predicted"/>
<dbReference type="Gene3D" id="2.60.40.10">
    <property type="entry name" value="Immunoglobulins"/>
    <property type="match status" value="13"/>
</dbReference>
<feature type="domain" description="G8" evidence="15">
    <location>
        <begin position="2893"/>
        <end position="3021"/>
    </location>
</feature>
<protein>
    <submittedName>
        <fullName evidence="16">PKHD1L1 protein</fullName>
    </submittedName>
</protein>
<dbReference type="InterPro" id="IPR055401">
    <property type="entry name" value="CEMIP_beta-hel_dom"/>
</dbReference>
<accession>A0A8J9YM28</accession>
<dbReference type="Pfam" id="PF01833">
    <property type="entry name" value="TIG"/>
    <property type="match status" value="12"/>
</dbReference>
<sequence>MMASGRAAAVLVAVLALTSLHEAESVTIDSVSPNTGGTNGGTRMKIFGSDVPTEFSMEFDILTVNFVSATQSYPCEVERTSVSKIQIECYTSPMPLGTYTPEVTVCTSASARDCTTFKCQDSDQCIFETTNWRTPFIRTITPNTGYPGSMFTAYGKIITCLYGSDKAACTNGRTESIVRCWQDGAGQQCALRDDNQEMYGIVMDDDGTSVWGNMEAKLQGKFVGHQNISIIVDGPNGRSLSLSESKKLSANMKIYNFETYAKVSSVSPVTGSELGRSTITIGGEWFDSSSQDAVVTVGGEECRRLRDLADEGIVCLTPAKPANERTFYPGNRGVTKDYWTYADPTAMPALTDLPTGDPSETEWGDSTSWEARDGSFISRSSFFFKPPNDNTYQFVLSDCNKPADDFLLRFENANGEMTDWTCPDEGRGYSPRIPLTAENSHYVEAWYRHDASAAEDSETDKVLSMKMFDTNYVGGQNNHARNEKQKIIASSTVHRETQTISTSSGFSITHGGVTSSAISAGASASDVQQALQSMYQNQCPDEVADPIGAITTYATGYEDGRNPITGTVVKADETMPFCGGKSLMNPTTLYQTDPDNDFYPIQISIEKTFCFAYKGSLASSVFLRYNHGADREAEEVSRWFGPDDHDSLDFSSSEEWQYTCLNFQEVFASARPDATNVKVNEIRFRSASEESDFFLDNLFIGKTEPMAPGDVVDGIRQAAMPNDVHIDEVQVEKENGGYSVTFIPFNCGFNLPLMASDQGGVTRQQAGSPPVQGTFDITFGGETSTVRAEATEEEMANKLKLDLGIEAKVTLGGDCSGQTWEVEWVKAGGNQAELELDGSDLTGDDAAIEVKTLDDGGLWFSSIPGSMTRTPHDTQQVEVIINGIPSRCEGSCGFSWAPDRTPTVTGITPEQGTGETEVTITGTGFSTNCDNLKVRIGRSEDTEEGVECTPTACTETSITCTTGSAGQGSQRVKVRVLPHGDDPDANPNGKASGDVFFTYLGGITGISTTTCGLGGGVPLTISGNGFADDDNPKVGENDCPVVSRSDTEIVCTVPSGDAGAVAVTVTSVSGSDVLTSPDQLTYGEALTPIITTYTPEEVTVAGGDTLTLEGSGFGDSPALTLDCEGETVSLEASVTETGSVTATLPSLSPGECDILLFVSGSGYAMVEDSTRKRAANNRFKRPKVTVNLKVTQMDPSKGSLFGGTTVTILGKGFSEDVTDAEVKLGDTDCEVLSSSADEITCMTKSTTATHTVRNDGSHPEFGAGYAWDPDTLTGEVGDTVCWRWTSSGSDTKYGIHQTTDSTGEELAGFSSGEQTSTGAFCETFKEVGSFFYTSGCVDPHCDIKLKMLGSVTVRARADVTKALSVKVHGQEAKLSPNNANRRRRSSESCPGGTASLVGCSGDPPPAPEDAAFSFSFRSCMTPEVTSHSPTNGTAGTLMTLQGTGFSAIACENEVMIGDHQCEIETASPDTLTCRVATGDNMPVGVALAVSTNVKNLGGALMAGNIFVLLSAVTSVSPQQGSTEGGTTVTISGSGFTAGADGIRVMIGSSGCDIESVSYNEIVCTTQAASALTRDVVVTQGGSHGAECDGQCQFSHRDSATPRAGRIQPNTASGASNVFSITGALFGTDPDAVTVEIGDTPCDITALTDSSITCTAGALAVGSNAVRVINAHGNAASSLDVHSEALIDNVSPSSGSLAGGTVLTITGNGFGDDTTVTMGDGSECTIDGEIMRTSFSCVTPAATQDGDHTVQITVSSNGETYPAQDYTFAADSTPVVYSISPPNANAGDTLTITGTGFHGVSGRRRRSASGDVSVTVGDSPCPLSFSSATQLNCVLGDNVAGSYAVNVWVAGMGLASSSAIVVYQLSLDSVQPTSGSFGGGIPLTLDGSGFSSTTVATVCGNPCLVTTTGPSQMECMLPANGGSGQVDCDVEIEDNGITTSLAAAFTYDSGLTPVINSVSPSLGGTAGGTPLTISGSNLGDISSVTIAGSDCAITDGADARVTCVTGAHQGSVEAKVRAEGPGGIATQDNADFYYVDRWSSVYTWGGEEAGLPVEGDFIIVEEGQTLLLDTDTPVLRMVLIDGGSLIFYDDMDVHLQAEYILIVNGGHLQAGTEDLPFQHQATITLHGNLRSKELPIYGAKVLAVRDSTLDLHGTPVIHTWTQLAATAAAGTDTLVLEDPVGDWQAGASVVIATTGHRHSQGETEVRQIQSVSDDGHTLTLTESLEYEHLGEIVTVNGTNLSFKGEVGLLEGRSVKVQGSVELAWADDIPACPDGFDTGEFATQTCFQGRFGDETGSDQFGAHILVHSTSSPSSGAAAATARIEYVEFENMGQAFRLGRYALHFHLSGDQSNSYARGNSIRKSFNRAIVLHGTHNARVERNVIYDIMGGAIFIEDGGETGNLIGYNCLVFVKSSTSLLNDDIMPAGIWILNPNNTVQGNHVAGGTHFGAWYALEKHVHGPSFDDENDFAPINVPLGVFADNTFHSLGWFGLWIFEDYFPDELAVFRSLKAWRCEKGAEVVNGGKINLNGFVMYDNEKAGIEWKRTKNVDDWGMSQVTDSFIVGHTTLAGADECTDGGIKVPFGPYFSVEDTTLANFNRAGCSGTAVVRIDGTCNEWCAGFVTKMSGMTFSQSPNMVSYEWEHESAIWDVDGSVTGTAGGYVVPSSGILPSNCTESEGFSAGSYPGSVCTDPGVKMRRFAINNALPSSLEARDLILTNGYGSTSIPWAHKRMTHPMGWMADLVEGEVYSMHWEDSEQLVNTSYSATFYQLMEDEHVIISHGVSRAPDRVQVVDERDGLSLPIDPANNNNGDWFYDESAMTVSYLVKGAGGGIDIDVSLNMYKCYYEDCIAPIDPAEAPPADTRPDDYYTYGDSDIVWSESADGFLVPDVLSTPNRKRRQTAVGPTAGDNIRIDNLHWLVLGDNDLPPLGQLHIVTVLELWDPNQPYTRDYTLEATYIFIQGRLVVGWPDEPYLGNVLFSLLGDHSTPDMPQNSGPTVGAKAIGAFGGLDLFGDPRNPSWTSLAQTAEAGDDTITLQDPVDWQAGEEIVISPTSYSAWETESFTITDVSDDMMTLNLDSALKYRHIFSSETFSSGKSYTIAAEVALKNRNIKIAGAAYADQDAESFGARVLVGTMSSGGQTYTGYARISNVEFDHTGQEGWTDFYDPRYSLAFLDLGDIEPDRASFIDNSVIHDGYAPGLGVYGTNNLNVTNNVIHHTVGQGAIVEGQGSLLYDNLMVQSIWPGSYQGRYEGASEKWEAALEIQDATHVVLQGNHIAGAERIGIHMDGEPCAGADWEWRDNVIHTALHGIHLYEDGHPDCSLIRNFVIYKTWSYGLFFQSESSAVVEGMTFVDNRNGFFSSILGPPSLSHVMADKSVTVRDSLFVGRSAEFDCDADVVDVQSDDNLKIASAVGGLGFGSSKGNWGGFVGMSLPGFNSGPSGSPLHPWDNQMAYTSLGGHTWISGVNFANYKEACGGKEDVALHTWPGNEDGTHAFSTEDISTDNVDNVVFYDRPNVGLVNPSDCVDMSCDGKLQVLGKDLDGTLFGETRPGAVIAQSDWEWDGDARYGRGDYRIPKTMLADLSGNKIDPSVLAPNGPGTVRNDKCEKRDDMQAYQCWDIDYGMLVMESMDADTETRRLSPVAMLSNGYIDLINGPQDHGWCAGYTCSKRISTFMGVAALGQDYLIHYTGVSPRESRYFMLNADDDDTLVVGIYFSNPERLDVYADGIYVLPKNDAGDGDGTVLAGDHSPTHQDAAGANFMDIEMQTLYFTMKGSAIIDIMTSDVITIAFGLPPVTVDDFFGPNLANNLCGFLNIPLGKVRRMNVVSEGGKRRRRAAGGVTVHLQIGDPPRQNINDTVQNGLTYDQLKELEATLVDALQTGALSSILGVNVTSASINGPVPPVGSEEWSQLTVEPAAAMTYGTPSSLRVVVEPEPLHEGASFSVQPKVQALDAEGNVITHLGYTNSPWEITATLQLGSGSDARALLKGATSVPYVDGWANFTDLQITHSGEDYTIHFTVNQVTQTPLLVFSQSLTVTTKPVTVGMLSQPETATVNQPFSLQMELRDAVTGQALPDIAWKGLTWTVTVSLVKPFPEMYNGSLSGETTATFNPLTGYATFVGLQLSDISRYQLEFHVTNDQNVAEYDFTYSPEPIDIFPTGFQLPGGVEKRVQITFDADFSTVQEHETHFEIFMMNELNAMYSDVYISAVDASAGSIIVDFTVTGPEEEVDAVLLRLWEAVNQPMIVTFAGNTYRTVPIMFVNRERYYGTGVASGDDIILIACIAAVSGLAAIFIAVILIWKCKKLAAGPKKTERRWSDFRPSSAIFRPTSATSVIKVKEAHFNQPPVVLQSFNPLKDIEENMSRKNSGFSMDEETCLGKDIESRPVSRATPSPTPRPTSPPGYVYEEDDDVTIPMPRNMKVKLLDKTYRRIKLGRTWIDMKKTLDQARQELVTAFPAQLGGKDFRFMTANLTHVVEEVESEFCLKDIIDRDCDVIALHMV</sequence>
<dbReference type="InterPro" id="IPR011050">
    <property type="entry name" value="Pectin_lyase_fold/virulence"/>
</dbReference>
<evidence type="ECO:0000256" key="5">
    <source>
        <dbReference type="ARBA" id="ARBA00022692"/>
    </source>
</evidence>
<evidence type="ECO:0000256" key="4">
    <source>
        <dbReference type="ARBA" id="ARBA00022475"/>
    </source>
</evidence>
<keyword evidence="17" id="KW-1185">Reference proteome</keyword>
<dbReference type="PANTHER" id="PTHR46769">
    <property type="entry name" value="POLYCYSTIC KIDNEY AND HEPATIC DISEASE 1 (AUTOSOMAL RECESSIVE)-LIKE 1"/>
    <property type="match status" value="1"/>
</dbReference>
<dbReference type="Gene3D" id="2.160.20.10">
    <property type="entry name" value="Single-stranded right-handed beta-helix, Pectin lyase-like"/>
    <property type="match status" value="2"/>
</dbReference>
<dbReference type="CDD" id="cd00102">
    <property type="entry name" value="IPT"/>
    <property type="match status" value="4"/>
</dbReference>
<dbReference type="InterPro" id="IPR002909">
    <property type="entry name" value="IPT_dom"/>
</dbReference>
<feature type="domain" description="IPT/TIG" evidence="14">
    <location>
        <begin position="262"/>
        <end position="342"/>
    </location>
</feature>